<keyword evidence="5" id="KW-0862">Zinc</keyword>
<dbReference type="RefSeq" id="WP_089682727.1">
    <property type="nucleotide sequence ID" value="NZ_FNFO01000004.1"/>
</dbReference>
<dbReference type="Pfam" id="PF00583">
    <property type="entry name" value="Acetyltransf_1"/>
    <property type="match status" value="1"/>
</dbReference>
<dbReference type="PANTHER" id="PTHR10625">
    <property type="entry name" value="HISTONE DEACETYLASE HDAC1-RELATED"/>
    <property type="match status" value="1"/>
</dbReference>
<dbReference type="PANTHER" id="PTHR10625:SF17">
    <property type="entry name" value="HISTONE DEACETYLASE 8"/>
    <property type="match status" value="1"/>
</dbReference>
<dbReference type="InterPro" id="IPR016181">
    <property type="entry name" value="Acyl_CoA_acyltransferase"/>
</dbReference>
<evidence type="ECO:0000256" key="1">
    <source>
        <dbReference type="ARBA" id="ARBA00001947"/>
    </source>
</evidence>
<evidence type="ECO:0000256" key="3">
    <source>
        <dbReference type="ARBA" id="ARBA00022723"/>
    </source>
</evidence>
<dbReference type="STRING" id="1075417.SAMN05421823_104542"/>
<dbReference type="GO" id="GO:0016747">
    <property type="term" value="F:acyltransferase activity, transferring groups other than amino-acyl groups"/>
    <property type="evidence" value="ECO:0007669"/>
    <property type="project" value="InterPro"/>
</dbReference>
<comment type="similarity">
    <text evidence="2">Belongs to the histone deacetylase family.</text>
</comment>
<keyword evidence="4" id="KW-0378">Hydrolase</keyword>
<dbReference type="CDD" id="cd10001">
    <property type="entry name" value="HDAC_classII_APAH"/>
    <property type="match status" value="1"/>
</dbReference>
<dbReference type="InterPro" id="IPR023801">
    <property type="entry name" value="His_deacetylse_dom"/>
</dbReference>
<dbReference type="Gene3D" id="3.40.800.20">
    <property type="entry name" value="Histone deacetylase domain"/>
    <property type="match status" value="1"/>
</dbReference>
<dbReference type="SUPFAM" id="SSF55729">
    <property type="entry name" value="Acyl-CoA N-acyltransferases (Nat)"/>
    <property type="match status" value="1"/>
</dbReference>
<reference evidence="7 8" key="1">
    <citation type="submission" date="2016-10" db="EMBL/GenBank/DDBJ databases">
        <authorList>
            <person name="de Groot N.N."/>
        </authorList>
    </citation>
    <scope>NUCLEOTIDE SEQUENCE [LARGE SCALE GENOMIC DNA]</scope>
    <source>
        <strain evidence="7 8">DSM 25186</strain>
    </source>
</reference>
<dbReference type="EMBL" id="FNFO01000004">
    <property type="protein sequence ID" value="SDL16500.1"/>
    <property type="molecule type" value="Genomic_DNA"/>
</dbReference>
<gene>
    <name evidence="7" type="ORF">SAMN05421823_104542</name>
</gene>
<evidence type="ECO:0000313" key="7">
    <source>
        <dbReference type="EMBL" id="SDL16500.1"/>
    </source>
</evidence>
<dbReference type="GO" id="GO:0046872">
    <property type="term" value="F:metal ion binding"/>
    <property type="evidence" value="ECO:0007669"/>
    <property type="project" value="UniProtKB-KW"/>
</dbReference>
<dbReference type="Proteomes" id="UP000198510">
    <property type="component" value="Unassembled WGS sequence"/>
</dbReference>
<dbReference type="SUPFAM" id="SSF52768">
    <property type="entry name" value="Arginase/deacetylase"/>
    <property type="match status" value="1"/>
</dbReference>
<accession>A0A1G9HU68</accession>
<dbReference type="Pfam" id="PF00850">
    <property type="entry name" value="Hist_deacetyl"/>
    <property type="match status" value="1"/>
</dbReference>
<proteinExistence type="inferred from homology"/>
<dbReference type="CDD" id="cd04301">
    <property type="entry name" value="NAT_SF"/>
    <property type="match status" value="1"/>
</dbReference>
<dbReference type="OrthoDB" id="9808367at2"/>
<feature type="domain" description="N-acetyltransferase" evidence="6">
    <location>
        <begin position="2"/>
        <end position="177"/>
    </location>
</feature>
<dbReference type="GO" id="GO:0004407">
    <property type="term" value="F:histone deacetylase activity"/>
    <property type="evidence" value="ECO:0007669"/>
    <property type="project" value="TreeGrafter"/>
</dbReference>
<name>A0A1G9HU68_9BACT</name>
<keyword evidence="8" id="KW-1185">Reference proteome</keyword>
<protein>
    <submittedName>
        <fullName evidence="7">Acetoin utilization deacetylase AcuC</fullName>
    </submittedName>
</protein>
<dbReference type="GO" id="GO:0016787">
    <property type="term" value="F:hydrolase activity"/>
    <property type="evidence" value="ECO:0007669"/>
    <property type="project" value="UniProtKB-KW"/>
</dbReference>
<dbReference type="PROSITE" id="PS51186">
    <property type="entry name" value="GNAT"/>
    <property type="match status" value="1"/>
</dbReference>
<evidence type="ECO:0000256" key="5">
    <source>
        <dbReference type="ARBA" id="ARBA00022833"/>
    </source>
</evidence>
<evidence type="ECO:0000259" key="6">
    <source>
        <dbReference type="PROSITE" id="PS51186"/>
    </source>
</evidence>
<dbReference type="InterPro" id="IPR023696">
    <property type="entry name" value="Ureohydrolase_dom_sf"/>
</dbReference>
<evidence type="ECO:0000256" key="4">
    <source>
        <dbReference type="ARBA" id="ARBA00022801"/>
    </source>
</evidence>
<evidence type="ECO:0000313" key="8">
    <source>
        <dbReference type="Proteomes" id="UP000198510"/>
    </source>
</evidence>
<dbReference type="AlphaFoldDB" id="A0A1G9HU68"/>
<dbReference type="Gene3D" id="3.40.630.30">
    <property type="match status" value="1"/>
</dbReference>
<keyword evidence="3" id="KW-0479">Metal-binding</keyword>
<dbReference type="InterPro" id="IPR000286">
    <property type="entry name" value="HDACs"/>
</dbReference>
<comment type="cofactor">
    <cofactor evidence="1">
        <name>Zn(2+)</name>
        <dbReference type="ChEBI" id="CHEBI:29105"/>
    </cofactor>
</comment>
<dbReference type="GO" id="GO:0040029">
    <property type="term" value="P:epigenetic regulation of gene expression"/>
    <property type="evidence" value="ECO:0007669"/>
    <property type="project" value="TreeGrafter"/>
</dbReference>
<dbReference type="InterPro" id="IPR037138">
    <property type="entry name" value="His_deacetylse_dom_sf"/>
</dbReference>
<dbReference type="PRINTS" id="PR01270">
    <property type="entry name" value="HDASUPER"/>
</dbReference>
<evidence type="ECO:0000256" key="2">
    <source>
        <dbReference type="ARBA" id="ARBA00005947"/>
    </source>
</evidence>
<organism evidence="7 8">
    <name type="scientific">Catalinimonas alkaloidigena</name>
    <dbReference type="NCBI Taxonomy" id="1075417"/>
    <lineage>
        <taxon>Bacteria</taxon>
        <taxon>Pseudomonadati</taxon>
        <taxon>Bacteroidota</taxon>
        <taxon>Cytophagia</taxon>
        <taxon>Cytophagales</taxon>
        <taxon>Catalimonadaceae</taxon>
        <taxon>Catalinimonas</taxon>
    </lineage>
</organism>
<dbReference type="InterPro" id="IPR000182">
    <property type="entry name" value="GNAT_dom"/>
</dbReference>
<sequence length="578" mass="65088">MFKIRVIQSSSFPASKERLDQVQEIFRQSFPSLTYYADRLPSLLNDPVYHGYNSVLFVAERPLGRLDAFALFLYFPEIKFAFLDFIAVRPGIRGAGLGGALYEAVREYCHRIGAKGLFMEVQPDDPELTPEPQQLKESQQRIRFYEAYGVRPVWNTEYDYPVGDPPTHAYLLYDSLGKEKPLHRADAQQAVRMILTKRFGHVVTTKEVDRIVASFRDDPVQLRPARYRKQSPPAAEVRSHRLDNPYALVHSETHKVHHVPERGYVERPIRVEALLEVLQPLPFFTTLKTKHYGEKPILAVHDRDLVHYLQTVCAKLKEGRPVYPDTFPIRLPERKPKELAVQAGYYCIDSGTPLYKKGYVAAISAVDTALTAADEILAGRRMAYALCRPPGHHAGRKYFGGFCYFNNAAIAAQHLSRHAKVAVLDIDYHHGNGTQDIFYDRADVFTVSIHGHPDYAYPYFTGFEEETGTGAGLGHNLNLTGKPGTGEEAYLKLFQRALDRVLKAGTEILIVGLGYDILKGDPTGLFALKPETLRKMGQLLTSLNLPLLVVQEGGYNILNIRRGSVAFFKGIAEGLAVR</sequence>